<dbReference type="PANTHER" id="PTHR23419">
    <property type="entry name" value="DIVALENT CATION TOLERANCE CUTA-RELATED"/>
    <property type="match status" value="1"/>
</dbReference>
<dbReference type="GO" id="GO:0010038">
    <property type="term" value="P:response to metal ion"/>
    <property type="evidence" value="ECO:0007669"/>
    <property type="project" value="InterPro"/>
</dbReference>
<evidence type="ECO:0000313" key="3">
    <source>
        <dbReference type="Proteomes" id="UP000472676"/>
    </source>
</evidence>
<dbReference type="RefSeq" id="WP_166256746.1">
    <property type="nucleotide sequence ID" value="NZ_JAAMOW010000005.1"/>
</dbReference>
<proteinExistence type="inferred from homology"/>
<evidence type="ECO:0000313" key="2">
    <source>
        <dbReference type="EMBL" id="NGY05381.1"/>
    </source>
</evidence>
<evidence type="ECO:0000256" key="1">
    <source>
        <dbReference type="ARBA" id="ARBA00010169"/>
    </source>
</evidence>
<comment type="similarity">
    <text evidence="1">Belongs to the CutA family.</text>
</comment>
<dbReference type="PANTHER" id="PTHR23419:SF8">
    <property type="entry name" value="FI09726P"/>
    <property type="match status" value="1"/>
</dbReference>
<dbReference type="Pfam" id="PF03091">
    <property type="entry name" value="CutA1"/>
    <property type="match status" value="1"/>
</dbReference>
<keyword evidence="3" id="KW-1185">Reference proteome</keyword>
<dbReference type="SUPFAM" id="SSF54913">
    <property type="entry name" value="GlnB-like"/>
    <property type="match status" value="1"/>
</dbReference>
<dbReference type="InterPro" id="IPR015867">
    <property type="entry name" value="N-reg_PII/ATP_PRibTrfase_C"/>
</dbReference>
<dbReference type="AlphaFoldDB" id="A0A6M2BT25"/>
<organism evidence="2 3">
    <name type="scientific">Solimonas terrae</name>
    <dbReference type="NCBI Taxonomy" id="1396819"/>
    <lineage>
        <taxon>Bacteria</taxon>
        <taxon>Pseudomonadati</taxon>
        <taxon>Pseudomonadota</taxon>
        <taxon>Gammaproteobacteria</taxon>
        <taxon>Nevskiales</taxon>
        <taxon>Nevskiaceae</taxon>
        <taxon>Solimonas</taxon>
    </lineage>
</organism>
<accession>A0A6M2BT25</accession>
<dbReference type="Gene3D" id="3.30.70.120">
    <property type="match status" value="1"/>
</dbReference>
<dbReference type="InterPro" id="IPR011322">
    <property type="entry name" value="N-reg_PII-like_a/b"/>
</dbReference>
<dbReference type="Proteomes" id="UP000472676">
    <property type="component" value="Unassembled WGS sequence"/>
</dbReference>
<dbReference type="EMBL" id="JAAMOW010000005">
    <property type="protein sequence ID" value="NGY05381.1"/>
    <property type="molecule type" value="Genomic_DNA"/>
</dbReference>
<reference evidence="2 3" key="1">
    <citation type="journal article" date="2014" name="Int. J. Syst. Evol. Microbiol.">
        <title>Solimonas terrae sp. nov., isolated from soil.</title>
        <authorList>
            <person name="Kim S.J."/>
            <person name="Moon J.Y."/>
            <person name="Weon H.Y."/>
            <person name="Ahn J.H."/>
            <person name="Chen W.M."/>
            <person name="Kwon S.W."/>
        </authorList>
    </citation>
    <scope>NUCLEOTIDE SEQUENCE [LARGE SCALE GENOMIC DNA]</scope>
    <source>
        <strain evidence="2 3">KIS83-12</strain>
    </source>
</reference>
<name>A0A6M2BT25_9GAMM</name>
<sequence>MSITLVSCPPEHADCLARSLVDARVAACVSVLPRLRSVYRWQNAVEHADEALLVIKHPSAAFEAVRSAVLQAHPYELPEIVAVSVDKVHPPYLDWILASCS</sequence>
<protein>
    <submittedName>
        <fullName evidence="2">Divalent-cation tolerance protein CutA</fullName>
    </submittedName>
</protein>
<dbReference type="GO" id="GO:0005507">
    <property type="term" value="F:copper ion binding"/>
    <property type="evidence" value="ECO:0007669"/>
    <property type="project" value="TreeGrafter"/>
</dbReference>
<comment type="caution">
    <text evidence="2">The sequence shown here is derived from an EMBL/GenBank/DDBJ whole genome shotgun (WGS) entry which is preliminary data.</text>
</comment>
<dbReference type="InterPro" id="IPR004323">
    <property type="entry name" value="Ion_tolerance_CutA"/>
</dbReference>
<gene>
    <name evidence="2" type="ORF">G7Y85_11425</name>
</gene>